<dbReference type="PANTHER" id="PTHR11629">
    <property type="entry name" value="VACUOLAR PROTON ATPASES"/>
    <property type="match status" value="1"/>
</dbReference>
<evidence type="ECO:0000256" key="2">
    <source>
        <dbReference type="ARBA" id="ARBA00009904"/>
    </source>
</evidence>
<sequence>MFRPEEMVKLEVITLNRYKDTLLTYLHEAGAVEVREVKVELAQKDTPNEYHRKAASYSIGMSRLVEFLGNYRKTAGGSIKEFFFPKEKPKRTYRYESIEKLIKDVEEFLVKAEPEIKAAENRISSIGTEIERIKEQIETLRILSPLKIEAQYLRHSGLVEVSVGLVERVRLNGLLEALKKETENRVAVVTKDAGDKILLVVANLAKDHDRVNAILAKFSVERLEVPEGEGTPAELMKEYSRKLAEKEKELEEAKKEASKLAEKYYDDVLFYKELMDNERDKSTVLPMLARTNMTFALSGWVPRPDVQKILEGIKKITEGKAYINVREPTEEELDEIPIKLKNPGWARPFEMLTEMYGVPKYNEIDPTPIIAFTYSFFFGFMLTDFLYGLIVGIIAALLVKGHKKFNDGTYKFAYTLLWSAFFTMLLGVLFGSYFGNAVDIVLQYLTGDPNAHAWRIIDPLREPLPVLLAALGIGLAHLFVGYSIGFYLKWKNGDKKGAVFEQIPWILIIISVALFASQNASLMLPAKAIFGAGIVLFAIGEVLSNGGLAALMLISDFFGFVGTWLSYARLMALALATGGIAMVINVLAGMVWAIKFLYIGPIIGLIIFFGGQLFSTAINALGAFVHSLRLQYVEFFGTFYSGDGKPFSPFRAKREVSKLELKADGGV</sequence>
<keyword evidence="3 10" id="KW-0813">Transport</keyword>
<feature type="transmembrane region" description="Helical" evidence="10">
    <location>
        <begin position="598"/>
        <end position="621"/>
    </location>
</feature>
<dbReference type="EMBL" id="CP014750">
    <property type="protein sequence ID" value="AMQ18981.1"/>
    <property type="molecule type" value="Genomic_DNA"/>
</dbReference>
<dbReference type="KEGG" id="tpep:A0127_07245"/>
<evidence type="ECO:0000256" key="3">
    <source>
        <dbReference type="ARBA" id="ARBA00022448"/>
    </source>
</evidence>
<feature type="transmembrane region" description="Helical" evidence="10">
    <location>
        <begin position="411"/>
        <end position="434"/>
    </location>
</feature>
<evidence type="ECO:0000256" key="11">
    <source>
        <dbReference type="SAM" id="Coils"/>
    </source>
</evidence>
<dbReference type="InterPro" id="IPR002490">
    <property type="entry name" value="V-ATPase_116kDa_su"/>
</dbReference>
<gene>
    <name evidence="12" type="ORF">A0127_07245</name>
</gene>
<keyword evidence="5 10" id="KW-1133">Transmembrane helix</keyword>
<dbReference type="AlphaFoldDB" id="A0A142CW29"/>
<dbReference type="Gene3D" id="3.30.70.2750">
    <property type="match status" value="1"/>
</dbReference>
<dbReference type="Gene3D" id="1.20.1460.20">
    <property type="match status" value="1"/>
</dbReference>
<keyword evidence="7 10" id="KW-0472">Membrane</keyword>
<evidence type="ECO:0000256" key="10">
    <source>
        <dbReference type="RuleBase" id="RU361189"/>
    </source>
</evidence>
<comment type="function">
    <text evidence="8">Component of the A-type ATP synthase that produces ATP from ADP in the presence of a proton gradient across the membrane.</text>
</comment>
<comment type="subcellular location">
    <subcellularLocation>
        <location evidence="1">Membrane</location>
        <topology evidence="1">Multi-pass membrane protein</topology>
    </subcellularLocation>
</comment>
<dbReference type="NCBIfam" id="NF004428">
    <property type="entry name" value="PRK05771.2-1"/>
    <property type="match status" value="1"/>
</dbReference>
<feature type="transmembrane region" description="Helical" evidence="10">
    <location>
        <begin position="528"/>
        <end position="558"/>
    </location>
</feature>
<protein>
    <recommendedName>
        <fullName evidence="9 10">A-type ATP synthase subunit I</fullName>
    </recommendedName>
</protein>
<keyword evidence="11" id="KW-0175">Coiled coil</keyword>
<feature type="transmembrane region" description="Helical" evidence="10">
    <location>
        <begin position="499"/>
        <end position="516"/>
    </location>
</feature>
<dbReference type="Pfam" id="PF01496">
    <property type="entry name" value="V_ATPase_I"/>
    <property type="match status" value="2"/>
</dbReference>
<comment type="similarity">
    <text evidence="2 10">Belongs to the V-ATPase 116 kDa subunit family.</text>
</comment>
<feature type="transmembrane region" description="Helical" evidence="10">
    <location>
        <begin position="570"/>
        <end position="592"/>
    </location>
</feature>
<organism evidence="12 13">
    <name type="scientific">Thermococcus peptonophilus</name>
    <dbReference type="NCBI Taxonomy" id="53952"/>
    <lineage>
        <taxon>Archaea</taxon>
        <taxon>Methanobacteriati</taxon>
        <taxon>Methanobacteriota</taxon>
        <taxon>Thermococci</taxon>
        <taxon>Thermococcales</taxon>
        <taxon>Thermococcaceae</taxon>
        <taxon>Thermococcus</taxon>
    </lineage>
</organism>
<dbReference type="GO" id="GO:0051117">
    <property type="term" value="F:ATPase binding"/>
    <property type="evidence" value="ECO:0007669"/>
    <property type="project" value="TreeGrafter"/>
</dbReference>
<dbReference type="GeneID" id="27140331"/>
<dbReference type="GO" id="GO:0016471">
    <property type="term" value="C:vacuolar proton-transporting V-type ATPase complex"/>
    <property type="evidence" value="ECO:0007669"/>
    <property type="project" value="TreeGrafter"/>
</dbReference>
<dbReference type="Proteomes" id="UP000073604">
    <property type="component" value="Chromosome"/>
</dbReference>
<evidence type="ECO:0000256" key="8">
    <source>
        <dbReference type="ARBA" id="ARBA00059506"/>
    </source>
</evidence>
<evidence type="ECO:0000313" key="12">
    <source>
        <dbReference type="EMBL" id="AMQ18981.1"/>
    </source>
</evidence>
<evidence type="ECO:0000313" key="13">
    <source>
        <dbReference type="Proteomes" id="UP000073604"/>
    </source>
</evidence>
<evidence type="ECO:0000256" key="9">
    <source>
        <dbReference type="ARBA" id="ARBA00068671"/>
    </source>
</evidence>
<dbReference type="Gene3D" id="3.30.70.2170">
    <property type="match status" value="1"/>
</dbReference>
<keyword evidence="6 10" id="KW-0406">Ion transport</keyword>
<keyword evidence="4 10" id="KW-0812">Transmembrane</keyword>
<dbReference type="GO" id="GO:0007035">
    <property type="term" value="P:vacuolar acidification"/>
    <property type="evidence" value="ECO:0007669"/>
    <property type="project" value="TreeGrafter"/>
</dbReference>
<feature type="coiled-coil region" evidence="11">
    <location>
        <begin position="236"/>
        <end position="267"/>
    </location>
</feature>
<dbReference type="RefSeq" id="WP_062389867.1">
    <property type="nucleotide sequence ID" value="NZ_CP014750.1"/>
</dbReference>
<proteinExistence type="inferred from homology"/>
<name>A0A142CW29_9EURY</name>
<evidence type="ECO:0000256" key="4">
    <source>
        <dbReference type="ARBA" id="ARBA00022692"/>
    </source>
</evidence>
<dbReference type="GO" id="GO:0046961">
    <property type="term" value="F:proton-transporting ATPase activity, rotational mechanism"/>
    <property type="evidence" value="ECO:0007669"/>
    <property type="project" value="InterPro"/>
</dbReference>
<evidence type="ECO:0000256" key="5">
    <source>
        <dbReference type="ARBA" id="ARBA00022989"/>
    </source>
</evidence>
<reference evidence="13" key="1">
    <citation type="submission" date="2016-03" db="EMBL/GenBank/DDBJ databases">
        <authorList>
            <person name="Oger P.M."/>
        </authorList>
    </citation>
    <scope>NUCLEOTIDE SEQUENCE [LARGE SCALE GENOMIC DNA]</scope>
    <source>
        <strain evidence="13">OG-1</strain>
    </source>
</reference>
<evidence type="ECO:0000256" key="7">
    <source>
        <dbReference type="ARBA" id="ARBA00023136"/>
    </source>
</evidence>
<dbReference type="GO" id="GO:0033179">
    <property type="term" value="C:proton-transporting V-type ATPase, V0 domain"/>
    <property type="evidence" value="ECO:0007669"/>
    <property type="project" value="InterPro"/>
</dbReference>
<accession>A0A142CW29</accession>
<feature type="transmembrane region" description="Helical" evidence="10">
    <location>
        <begin position="376"/>
        <end position="399"/>
    </location>
</feature>
<dbReference type="PANTHER" id="PTHR11629:SF63">
    <property type="entry name" value="V-TYPE PROTON ATPASE SUBUNIT A"/>
    <property type="match status" value="1"/>
</dbReference>
<evidence type="ECO:0000256" key="6">
    <source>
        <dbReference type="ARBA" id="ARBA00023065"/>
    </source>
</evidence>
<keyword evidence="13" id="KW-1185">Reference proteome</keyword>
<dbReference type="OrthoDB" id="85892at2157"/>
<evidence type="ECO:0000256" key="1">
    <source>
        <dbReference type="ARBA" id="ARBA00004141"/>
    </source>
</evidence>
<dbReference type="STRING" id="53952.A0127_07245"/>
<feature type="transmembrane region" description="Helical" evidence="10">
    <location>
        <begin position="464"/>
        <end position="487"/>
    </location>
</feature>